<evidence type="ECO:0000313" key="1">
    <source>
        <dbReference type="EMBL" id="MFC3041111.1"/>
    </source>
</evidence>
<dbReference type="RefSeq" id="WP_390273197.1">
    <property type="nucleotide sequence ID" value="NZ_JBHRSA010000046.1"/>
</dbReference>
<evidence type="ECO:0000313" key="2">
    <source>
        <dbReference type="Proteomes" id="UP001595279"/>
    </source>
</evidence>
<keyword evidence="2" id="KW-1185">Reference proteome</keyword>
<gene>
    <name evidence="1" type="ORF">ACFOGI_12760</name>
</gene>
<comment type="caution">
    <text evidence="1">The sequence shown here is derived from an EMBL/GenBank/DDBJ whole genome shotgun (WGS) entry which is preliminary data.</text>
</comment>
<name>A0ABV7CX94_9BACI</name>
<accession>A0ABV7CX94</accession>
<organism evidence="1 2">
    <name type="scientific">Virgibacillus xinjiangensis</name>
    <dbReference type="NCBI Taxonomy" id="393090"/>
    <lineage>
        <taxon>Bacteria</taxon>
        <taxon>Bacillati</taxon>
        <taxon>Bacillota</taxon>
        <taxon>Bacilli</taxon>
        <taxon>Bacillales</taxon>
        <taxon>Bacillaceae</taxon>
        <taxon>Virgibacillus</taxon>
    </lineage>
</organism>
<dbReference type="Proteomes" id="UP001595279">
    <property type="component" value="Unassembled WGS sequence"/>
</dbReference>
<dbReference type="EMBL" id="JBHRSA010000046">
    <property type="protein sequence ID" value="MFC3041111.1"/>
    <property type="molecule type" value="Genomic_DNA"/>
</dbReference>
<protein>
    <submittedName>
        <fullName evidence="1">Uncharacterized protein</fullName>
    </submittedName>
</protein>
<reference evidence="2" key="1">
    <citation type="journal article" date="2019" name="Int. J. Syst. Evol. Microbiol.">
        <title>The Global Catalogue of Microorganisms (GCM) 10K type strain sequencing project: providing services to taxonomists for standard genome sequencing and annotation.</title>
        <authorList>
            <consortium name="The Broad Institute Genomics Platform"/>
            <consortium name="The Broad Institute Genome Sequencing Center for Infectious Disease"/>
            <person name="Wu L."/>
            <person name="Ma J."/>
        </authorList>
    </citation>
    <scope>NUCLEOTIDE SEQUENCE [LARGE SCALE GENOMIC DNA]</scope>
    <source>
        <strain evidence="2">KCTC 13128</strain>
    </source>
</reference>
<proteinExistence type="predicted"/>
<sequence length="94" mass="11159">MKLIAEQPYFKVERQVKSLEQKDVEDPRTLYLYEDKVVTKHREFAIQDVLDMSYRFIGGRGGLLYLHTIKGVFSYNVKTSPEAFVQAYRRHFKP</sequence>